<name>A0A7N6B7L6_ANATE</name>
<organism evidence="2 3">
    <name type="scientific">Anabas testudineus</name>
    <name type="common">Climbing perch</name>
    <name type="synonym">Anthias testudineus</name>
    <dbReference type="NCBI Taxonomy" id="64144"/>
    <lineage>
        <taxon>Eukaryota</taxon>
        <taxon>Metazoa</taxon>
        <taxon>Chordata</taxon>
        <taxon>Craniata</taxon>
        <taxon>Vertebrata</taxon>
        <taxon>Euteleostomi</taxon>
        <taxon>Actinopterygii</taxon>
        <taxon>Neopterygii</taxon>
        <taxon>Teleostei</taxon>
        <taxon>Neoteleostei</taxon>
        <taxon>Acanthomorphata</taxon>
        <taxon>Anabantaria</taxon>
        <taxon>Anabantiformes</taxon>
        <taxon>Anabantoidei</taxon>
        <taxon>Anabantidae</taxon>
        <taxon>Anabas</taxon>
    </lineage>
</organism>
<keyword evidence="3" id="KW-1185">Reference proteome</keyword>
<dbReference type="GeneID" id="113148652"/>
<proteinExistence type="predicted"/>
<dbReference type="InParanoid" id="A0A7N6B7L6"/>
<dbReference type="PANTHER" id="PTHR34257:SF4">
    <property type="entry name" value="ADAPTER PROTEIN CIKS"/>
    <property type="match status" value="1"/>
</dbReference>
<dbReference type="PROSITE" id="PS51534">
    <property type="entry name" value="SEFIR"/>
    <property type="match status" value="1"/>
</dbReference>
<dbReference type="Ensembl" id="ENSATET00000054766.2">
    <property type="protein sequence ID" value="ENSATEP00000057046.1"/>
    <property type="gene ID" value="ENSATEG00000026366.2"/>
</dbReference>
<feature type="domain" description="SEFIR" evidence="1">
    <location>
        <begin position="283"/>
        <end position="420"/>
    </location>
</feature>
<reference evidence="2" key="1">
    <citation type="submission" date="2021-04" db="EMBL/GenBank/DDBJ databases">
        <authorList>
            <consortium name="Wellcome Sanger Institute Data Sharing"/>
        </authorList>
    </citation>
    <scope>NUCLEOTIDE SEQUENCE [LARGE SCALE GENOMIC DNA]</scope>
</reference>
<dbReference type="InterPro" id="IPR013568">
    <property type="entry name" value="SEFIR_dom"/>
</dbReference>
<dbReference type="GO" id="GO:0043123">
    <property type="term" value="P:positive regulation of canonical NF-kappaB signal transduction"/>
    <property type="evidence" value="ECO:0007669"/>
    <property type="project" value="TreeGrafter"/>
</dbReference>
<dbReference type="GO" id="GO:0006959">
    <property type="term" value="P:humoral immune response"/>
    <property type="evidence" value="ECO:0007669"/>
    <property type="project" value="TreeGrafter"/>
</dbReference>
<sequence>MKKSEKVPQLKVLPTIYKSVTLNQIVPTNVRHSCIDADFHQSPHKGEQVNPEFENQPAHVVQHVGLMQHREPDERGSTAACMNLHHQPPVGCCLYPAGNRQSNIRAECCCWDCALNQCGTTDSETTVRVEDECDFQLESDEEELEPPLPLRSDDEWQFYNPFLTHQHYTQSYGIHQAMGMRYYTEEGQYTFNPDNRYPPQPCYHSPWKQSQPWFDPQNWLRDPNCMHDKVAQGSVSVNVPQFSVPPVEGMSQVSVMDLNSAGAETSVLHSHEKKRTISLPDECRNIFITYSSDASSEIVPFVDFLTKHGFRPAVNIYDKSIRCMDINKWKDSYLNDPSILIVIAITPKYKSDIEGSVVDSHGLHTKYIHSIMQNEFIQQGSLNFRFIPVLFLNASQKHVPSWLQNTYIYRWPQDTEDLLLRLLRVERYVPPAVPLELTLIIKPVALNAAAAL</sequence>
<dbReference type="Pfam" id="PF08357">
    <property type="entry name" value="SEFIR"/>
    <property type="match status" value="1"/>
</dbReference>
<dbReference type="AlphaFoldDB" id="A0A7N6B7L6"/>
<dbReference type="RefSeq" id="XP_026196200.1">
    <property type="nucleotide sequence ID" value="XM_026340415.1"/>
</dbReference>
<dbReference type="GeneTree" id="ENSGT00940000164609"/>
<dbReference type="OrthoDB" id="6021171at2759"/>
<dbReference type="PANTHER" id="PTHR34257">
    <property type="entry name" value="ADAPTER PROTEIN CIKS"/>
    <property type="match status" value="1"/>
</dbReference>
<reference evidence="2" key="2">
    <citation type="submission" date="2025-08" db="UniProtKB">
        <authorList>
            <consortium name="Ensembl"/>
        </authorList>
    </citation>
    <scope>IDENTIFICATION</scope>
</reference>
<evidence type="ECO:0000259" key="1">
    <source>
        <dbReference type="PROSITE" id="PS51534"/>
    </source>
</evidence>
<evidence type="ECO:0000313" key="3">
    <source>
        <dbReference type="Proteomes" id="UP000265040"/>
    </source>
</evidence>
<reference evidence="2" key="3">
    <citation type="submission" date="2025-09" db="UniProtKB">
        <authorList>
            <consortium name="Ensembl"/>
        </authorList>
    </citation>
    <scope>IDENTIFICATION</scope>
</reference>
<evidence type="ECO:0000313" key="2">
    <source>
        <dbReference type="Ensembl" id="ENSATEP00000057046.1"/>
    </source>
</evidence>
<protein>
    <recommendedName>
        <fullName evidence="1">SEFIR domain-containing protein</fullName>
    </recommendedName>
</protein>
<dbReference type="InterPro" id="IPR053047">
    <property type="entry name" value="E3_ubiq_ligase_TRAF3IP2"/>
</dbReference>
<accession>A0A7N6B7L6</accession>
<dbReference type="Proteomes" id="UP000265040">
    <property type="component" value="Chromosome 22"/>
</dbReference>